<keyword evidence="2" id="KW-1185">Reference proteome</keyword>
<evidence type="ECO:0008006" key="3">
    <source>
        <dbReference type="Google" id="ProtNLM"/>
    </source>
</evidence>
<protein>
    <recommendedName>
        <fullName evidence="3">Sialate O-acetylesterase domain-containing protein</fullName>
    </recommendedName>
</protein>
<comment type="caution">
    <text evidence="1">The sequence shown here is derived from an EMBL/GenBank/DDBJ whole genome shotgun (WGS) entry which is preliminary data.</text>
</comment>
<evidence type="ECO:0000313" key="1">
    <source>
        <dbReference type="EMBL" id="OZI57678.1"/>
    </source>
</evidence>
<dbReference type="Proteomes" id="UP000216885">
    <property type="component" value="Unassembled WGS sequence"/>
</dbReference>
<sequence length="596" mass="64277">MPSTAVKDVYDNAENFDSAMNDLVNPVWVDRLGRSRKTYAEIERLADPGTALDAASRAEEAADRAAAYDNLLVYISYDSPSEKRMVDDTSQAVGTLGRVTNDADPAKNGDWVMTAAGWEWSDVQVANSKDVTRAQASADNAQITALTRQRGSAAPLVDPWDVVEDVTVDSAGRVVGGDDATEQILAKITTIGGGLNYAYILVTNGQSNSVGQVAGGAQELLYTDNPWPATLLKTNIGIHRGKRAQGEPIQRVDASTITGFEPLTSDLNTVPSQATSITEGAAYQFYRWLEISRGVAPVCVAVNLGWGGVSIDSLVEGQPLYIDGVAIVQRVADLLRAQGLTPIVAYVDWDHGESDMSDSNYDDQLIDLRDSFNAACVANTSQKTPIPWMVAQPSSFYRGALPPEDIGRAVQAIYRLCKSRPRDFILSGPSYHLPFSSDLLHRSSHSHGIKGEFNATALIRAHYLRMDSPVLLWDCIEYDGTTTLRLFPSLPVERDPNITDPGSWGFNVYDGAGAEVSISSVALSNGGAAVTLQLASTPVPGALRRVTYAINSQYIDTRDDPAKMPRGQLRATKPFGTAALDGSALYAYMPHSSESF</sequence>
<dbReference type="InterPro" id="IPR036514">
    <property type="entry name" value="SGNH_hydro_sf"/>
</dbReference>
<evidence type="ECO:0000313" key="2">
    <source>
        <dbReference type="Proteomes" id="UP000216885"/>
    </source>
</evidence>
<dbReference type="SUPFAM" id="SSF52266">
    <property type="entry name" value="SGNH hydrolase"/>
    <property type="match status" value="1"/>
</dbReference>
<proteinExistence type="predicted"/>
<reference evidence="1 2" key="1">
    <citation type="submission" date="2017-05" db="EMBL/GenBank/DDBJ databases">
        <title>Complete and WGS of Bordetella genogroups.</title>
        <authorList>
            <person name="Spilker T."/>
            <person name="LiPuma J."/>
        </authorList>
    </citation>
    <scope>NUCLEOTIDE SEQUENCE [LARGE SCALE GENOMIC DNA]</scope>
    <source>
        <strain evidence="1 2">AU9919</strain>
    </source>
</reference>
<dbReference type="Gene3D" id="3.40.50.1110">
    <property type="entry name" value="SGNH hydrolase"/>
    <property type="match status" value="1"/>
</dbReference>
<dbReference type="EMBL" id="NEVQ01000012">
    <property type="protein sequence ID" value="OZI57678.1"/>
    <property type="molecule type" value="Genomic_DNA"/>
</dbReference>
<dbReference type="AlphaFoldDB" id="A0A261U6X1"/>
<gene>
    <name evidence="1" type="ORF">CAL20_09900</name>
</gene>
<dbReference type="GO" id="GO:0016788">
    <property type="term" value="F:hydrolase activity, acting on ester bonds"/>
    <property type="evidence" value="ECO:0007669"/>
    <property type="project" value="UniProtKB-ARBA"/>
</dbReference>
<name>A0A261U6X1_9BORD</name>
<accession>A0A261U6X1</accession>
<organism evidence="1 2">
    <name type="scientific">Bordetella genomosp. 4</name>
    <dbReference type="NCBI Taxonomy" id="463044"/>
    <lineage>
        <taxon>Bacteria</taxon>
        <taxon>Pseudomonadati</taxon>
        <taxon>Pseudomonadota</taxon>
        <taxon>Betaproteobacteria</taxon>
        <taxon>Burkholderiales</taxon>
        <taxon>Alcaligenaceae</taxon>
        <taxon>Bordetella</taxon>
    </lineage>
</organism>